<feature type="domain" description="RNase III" evidence="5">
    <location>
        <begin position="5"/>
        <end position="138"/>
    </location>
</feature>
<comment type="subcellular location">
    <subcellularLocation>
        <location evidence="4">Cytoplasm</location>
    </subcellularLocation>
</comment>
<evidence type="ECO:0000256" key="4">
    <source>
        <dbReference type="HAMAP-Rule" id="MF_01468"/>
    </source>
</evidence>
<dbReference type="AlphaFoldDB" id="A0A419T8Q8"/>
<feature type="active site" evidence="4">
    <location>
        <position position="29"/>
    </location>
</feature>
<evidence type="ECO:0000259" key="5">
    <source>
        <dbReference type="SMART" id="SM00535"/>
    </source>
</evidence>
<keyword evidence="1 4" id="KW-0540">Nuclease</keyword>
<dbReference type="SMART" id="SM00535">
    <property type="entry name" value="RIBOc"/>
    <property type="match status" value="1"/>
</dbReference>
<comment type="function">
    <text evidence="4">Involved in correct processing of both the 5' and 3' ends of 23S rRNA precursor. Processes 30S rRNA precursor transcript even in absence of ribonuclease 3 (Rnc); Rnc processes 30S rRNA into smaller rRNA precursors.</text>
</comment>
<evidence type="ECO:0000313" key="7">
    <source>
        <dbReference type="Proteomes" id="UP000284177"/>
    </source>
</evidence>
<dbReference type="GO" id="GO:0019843">
    <property type="term" value="F:rRNA binding"/>
    <property type="evidence" value="ECO:0007669"/>
    <property type="project" value="UniProtKB-UniRule"/>
</dbReference>
<keyword evidence="4" id="KW-0698">rRNA processing</keyword>
<evidence type="ECO:0000256" key="3">
    <source>
        <dbReference type="ARBA" id="ARBA00022801"/>
    </source>
</evidence>
<protein>
    <recommendedName>
        <fullName evidence="4">Mini-ribonuclease 3</fullName>
        <shortName evidence="4">Mini-3</shortName>
        <shortName evidence="4">Mini-RNase 3</shortName>
        <ecNumber evidence="4">3.1.26.-</ecNumber>
    </recommendedName>
    <alternativeName>
        <fullName evidence="4">Mini-RNase III</fullName>
        <shortName evidence="4">Mini-III</shortName>
    </alternativeName>
</protein>
<dbReference type="PIRSF" id="PIRSF005520">
    <property type="entry name" value="UCP005520"/>
    <property type="match status" value="1"/>
</dbReference>
<dbReference type="GO" id="GO:0004525">
    <property type="term" value="F:ribonuclease III activity"/>
    <property type="evidence" value="ECO:0007669"/>
    <property type="project" value="InterPro"/>
</dbReference>
<dbReference type="SUPFAM" id="SSF69065">
    <property type="entry name" value="RNase III domain-like"/>
    <property type="match status" value="1"/>
</dbReference>
<dbReference type="EC" id="3.1.26.-" evidence="4"/>
<sequence>MTELNLKFEKWDEKDVRLLSPLQLAYIGDAVYELFIRNFLLKEMNISVNELHKQAVRYVKAESQAEIIHSLKDKLSDEEWAIVKRGRNAKTGSVPKNANLSDYRYATGFEALIGFLYLVGKRERILELLNTAIKIIDN</sequence>
<keyword evidence="4" id="KW-0690">Ribosome biogenesis</keyword>
<comment type="cofactor">
    <cofactor evidence="4">
        <name>Mg(2+)</name>
        <dbReference type="ChEBI" id="CHEBI:18420"/>
    </cofactor>
</comment>
<comment type="caution">
    <text evidence="6">The sequence shown here is derived from an EMBL/GenBank/DDBJ whole genome shotgun (WGS) entry which is preliminary data.</text>
</comment>
<keyword evidence="4" id="KW-0694">RNA-binding</keyword>
<dbReference type="HAMAP" id="MF_01468">
    <property type="entry name" value="RNase_Mini_III"/>
    <property type="match status" value="1"/>
</dbReference>
<dbReference type="PANTHER" id="PTHR34276">
    <property type="entry name" value="MINI-RIBONUCLEASE 3"/>
    <property type="match status" value="1"/>
</dbReference>
<comment type="similarity">
    <text evidence="4">Belongs to the MrnC RNase family.</text>
</comment>
<dbReference type="Gene3D" id="1.10.1520.10">
    <property type="entry name" value="Ribonuclease III domain"/>
    <property type="match status" value="1"/>
</dbReference>
<dbReference type="PANTHER" id="PTHR34276:SF1">
    <property type="entry name" value="MINI-RIBONUCLEASE 3"/>
    <property type="match status" value="1"/>
</dbReference>
<dbReference type="InterPro" id="IPR000999">
    <property type="entry name" value="RNase_III_dom"/>
</dbReference>
<organism evidence="6 7">
    <name type="scientific">Thermohalobacter berrensis</name>
    <dbReference type="NCBI Taxonomy" id="99594"/>
    <lineage>
        <taxon>Bacteria</taxon>
        <taxon>Bacillati</taxon>
        <taxon>Bacillota</taxon>
        <taxon>Tissierellia</taxon>
        <taxon>Tissierellales</taxon>
        <taxon>Thermohalobacteraceae</taxon>
        <taxon>Thermohalobacter</taxon>
    </lineage>
</organism>
<dbReference type="Pfam" id="PF00636">
    <property type="entry name" value="Ribonuclease_3"/>
    <property type="match status" value="1"/>
</dbReference>
<evidence type="ECO:0000256" key="1">
    <source>
        <dbReference type="ARBA" id="ARBA00022722"/>
    </source>
</evidence>
<dbReference type="InterPro" id="IPR036389">
    <property type="entry name" value="RNase_III_sf"/>
</dbReference>
<keyword evidence="4" id="KW-0699">rRNA-binding</keyword>
<dbReference type="EMBL" id="MCIB01000004">
    <property type="protein sequence ID" value="RKD33813.1"/>
    <property type="molecule type" value="Genomic_DNA"/>
</dbReference>
<keyword evidence="4" id="KW-0460">Magnesium</keyword>
<evidence type="ECO:0000313" key="6">
    <source>
        <dbReference type="EMBL" id="RKD33813.1"/>
    </source>
</evidence>
<accession>A0A419T8Q8</accession>
<comment type="subunit">
    <text evidence="4">Homodimer.</text>
</comment>
<keyword evidence="2 4" id="KW-0255">Endonuclease</keyword>
<dbReference type="GO" id="GO:0005737">
    <property type="term" value="C:cytoplasm"/>
    <property type="evidence" value="ECO:0007669"/>
    <property type="project" value="UniProtKB-SubCell"/>
</dbReference>
<dbReference type="RefSeq" id="WP_120167602.1">
    <property type="nucleotide sequence ID" value="NZ_MCIB01000004.1"/>
</dbReference>
<gene>
    <name evidence="4" type="primary">mrnC</name>
    <name evidence="6" type="ORF">BET03_08805</name>
</gene>
<keyword evidence="3 4" id="KW-0378">Hydrolase</keyword>
<dbReference type="Proteomes" id="UP000284177">
    <property type="component" value="Unassembled WGS sequence"/>
</dbReference>
<proteinExistence type="inferred from homology"/>
<reference evidence="6 7" key="1">
    <citation type="submission" date="2016-08" db="EMBL/GenBank/DDBJ databases">
        <title>Novel Firmicutes and Novel Genomes.</title>
        <authorList>
            <person name="Poppleton D.I."/>
            <person name="Gribaldo S."/>
        </authorList>
    </citation>
    <scope>NUCLEOTIDE SEQUENCE [LARGE SCALE GENOMIC DNA]</scope>
    <source>
        <strain evidence="6 7">CTT3</strain>
    </source>
</reference>
<dbReference type="GO" id="GO:0006364">
    <property type="term" value="P:rRNA processing"/>
    <property type="evidence" value="ECO:0007669"/>
    <property type="project" value="UniProtKB-UniRule"/>
</dbReference>
<evidence type="ECO:0000256" key="2">
    <source>
        <dbReference type="ARBA" id="ARBA00022759"/>
    </source>
</evidence>
<dbReference type="InterPro" id="IPR008226">
    <property type="entry name" value="Mini3_fam"/>
</dbReference>
<dbReference type="CDD" id="cd00593">
    <property type="entry name" value="RIBOc"/>
    <property type="match status" value="1"/>
</dbReference>
<dbReference type="OrthoDB" id="46571at2"/>
<name>A0A419T8Q8_9FIRM</name>
<keyword evidence="4" id="KW-0963">Cytoplasm</keyword>
<keyword evidence="7" id="KW-1185">Reference proteome</keyword>